<feature type="domain" description="Glycosyltransferase 2-like" evidence="2">
    <location>
        <begin position="18"/>
        <end position="137"/>
    </location>
</feature>
<protein>
    <submittedName>
        <fullName evidence="4">DUF2062 domain-containing protein</fullName>
    </submittedName>
</protein>
<dbReference type="EMBL" id="JASJOT010000027">
    <property type="protein sequence ID" value="MDJ1496964.1"/>
    <property type="molecule type" value="Genomic_DNA"/>
</dbReference>
<evidence type="ECO:0000259" key="3">
    <source>
        <dbReference type="Pfam" id="PF09835"/>
    </source>
</evidence>
<keyword evidence="1" id="KW-1133">Transmembrane helix</keyword>
<dbReference type="InterPro" id="IPR029044">
    <property type="entry name" value="Nucleotide-diphossugar_trans"/>
</dbReference>
<dbReference type="SUPFAM" id="SSF53448">
    <property type="entry name" value="Nucleotide-diphospho-sugar transferases"/>
    <property type="match status" value="1"/>
</dbReference>
<dbReference type="RefSeq" id="WP_314002152.1">
    <property type="nucleotide sequence ID" value="NZ_JASJOR010000029.1"/>
</dbReference>
<dbReference type="CDD" id="cd04179">
    <property type="entry name" value="DPM_DPG-synthase_like"/>
    <property type="match status" value="1"/>
</dbReference>
<evidence type="ECO:0000259" key="2">
    <source>
        <dbReference type="Pfam" id="PF00535"/>
    </source>
</evidence>
<dbReference type="PANTHER" id="PTHR48090">
    <property type="entry name" value="UNDECAPRENYL-PHOSPHATE 4-DEOXY-4-FORMAMIDO-L-ARABINOSE TRANSFERASE-RELATED"/>
    <property type="match status" value="1"/>
</dbReference>
<dbReference type="Pfam" id="PF00535">
    <property type="entry name" value="Glycos_transf_2"/>
    <property type="match status" value="1"/>
</dbReference>
<gene>
    <name evidence="4" type="ORF">QNI19_28770</name>
</gene>
<dbReference type="Gene3D" id="3.90.550.10">
    <property type="entry name" value="Spore Coat Polysaccharide Biosynthesis Protein SpsA, Chain A"/>
    <property type="match status" value="1"/>
</dbReference>
<keyword evidence="5" id="KW-1185">Reference proteome</keyword>
<feature type="transmembrane region" description="Helical" evidence="1">
    <location>
        <begin position="225"/>
        <end position="244"/>
    </location>
</feature>
<evidence type="ECO:0000256" key="1">
    <source>
        <dbReference type="SAM" id="Phobius"/>
    </source>
</evidence>
<dbReference type="Pfam" id="PF09835">
    <property type="entry name" value="DUF2062"/>
    <property type="match status" value="1"/>
</dbReference>
<organism evidence="4 5">
    <name type="scientific">Xanthocytophaga flava</name>
    <dbReference type="NCBI Taxonomy" id="3048013"/>
    <lineage>
        <taxon>Bacteria</taxon>
        <taxon>Pseudomonadati</taxon>
        <taxon>Bacteroidota</taxon>
        <taxon>Cytophagia</taxon>
        <taxon>Cytophagales</taxon>
        <taxon>Rhodocytophagaceae</taxon>
        <taxon>Xanthocytophaga</taxon>
    </lineage>
</organism>
<keyword evidence="1" id="KW-0812">Transmembrane</keyword>
<dbReference type="InterPro" id="IPR018639">
    <property type="entry name" value="DUF2062"/>
</dbReference>
<dbReference type="Proteomes" id="UP001228581">
    <property type="component" value="Unassembled WGS sequence"/>
</dbReference>
<sequence length="395" mass="43556">MHSTSENISVKFDQHQCCVIIPTYNNEKTLAEVVSGVLDYTSHVIVVDDGSTDSTSSILSSFSQIQVVRHATNQGKGKALRTGFAAAVTSGYTYAITIDSDGQHMPSDLGIFLEKLETHPHSIIIGARNMDQPGIPGKSSFGNKFSNFWFYVETGLQLPDTQSGYRLYPIQDLQNIRFVTRKFEFEIEVMVRAVWNGISVIPAPVSVYYPPAGERVSHFRPFKDFSRISVLNTVLVTIALLWYHPYSFIKNFSLSGLKKKIIEATLASHESAHTKALSVGFGLFMGIIPAWGYQMLLAVILAKLFRLNKILVLLASNISIPPMIPVILYLSNLAGALVLGNSTKIIFSTTITLAEASRYLYQYLLGSVLLAVLAGGLGYILSVGIFKRINKQTFA</sequence>
<name>A0ABT7CT91_9BACT</name>
<feature type="transmembrane region" description="Helical" evidence="1">
    <location>
        <begin position="359"/>
        <end position="381"/>
    </location>
</feature>
<dbReference type="InterPro" id="IPR001173">
    <property type="entry name" value="Glyco_trans_2-like"/>
</dbReference>
<keyword evidence="1" id="KW-0472">Membrane</keyword>
<dbReference type="PANTHER" id="PTHR48090:SF7">
    <property type="entry name" value="RFBJ PROTEIN"/>
    <property type="match status" value="1"/>
</dbReference>
<feature type="domain" description="DUF2062" evidence="3">
    <location>
        <begin position="263"/>
        <end position="391"/>
    </location>
</feature>
<accession>A0ABT7CT91</accession>
<evidence type="ECO:0000313" key="4">
    <source>
        <dbReference type="EMBL" id="MDJ1496964.1"/>
    </source>
</evidence>
<dbReference type="InterPro" id="IPR050256">
    <property type="entry name" value="Glycosyltransferase_2"/>
</dbReference>
<proteinExistence type="predicted"/>
<feature type="transmembrane region" description="Helical" evidence="1">
    <location>
        <begin position="281"/>
        <end position="305"/>
    </location>
</feature>
<reference evidence="4 5" key="1">
    <citation type="submission" date="2023-05" db="EMBL/GenBank/DDBJ databases">
        <authorList>
            <person name="Zhang X."/>
        </authorList>
    </citation>
    <scope>NUCLEOTIDE SEQUENCE [LARGE SCALE GENOMIC DNA]</scope>
    <source>
        <strain evidence="4 5">DM2B3-1</strain>
    </source>
</reference>
<evidence type="ECO:0000313" key="5">
    <source>
        <dbReference type="Proteomes" id="UP001228581"/>
    </source>
</evidence>
<comment type="caution">
    <text evidence="4">The sequence shown here is derived from an EMBL/GenBank/DDBJ whole genome shotgun (WGS) entry which is preliminary data.</text>
</comment>